<sequence length="45" mass="5319">KVIEDDAYRTQAECKSYDRLVKYFTWDATAEKVMQIAKDMNGEKE</sequence>
<name>K1RRQ2_9ZZZZ</name>
<accession>K1RRQ2</accession>
<proteinExistence type="predicted"/>
<feature type="non-terminal residue" evidence="1">
    <location>
        <position position="1"/>
    </location>
</feature>
<dbReference type="EMBL" id="AJWY01014306">
    <property type="protein sequence ID" value="EKC44140.1"/>
    <property type="molecule type" value="Genomic_DNA"/>
</dbReference>
<organism evidence="1">
    <name type="scientific">human gut metagenome</name>
    <dbReference type="NCBI Taxonomy" id="408170"/>
    <lineage>
        <taxon>unclassified sequences</taxon>
        <taxon>metagenomes</taxon>
        <taxon>organismal metagenomes</taxon>
    </lineage>
</organism>
<protein>
    <submittedName>
        <fullName evidence="1">Uncharacterized protein</fullName>
    </submittedName>
</protein>
<reference evidence="1" key="1">
    <citation type="journal article" date="2013" name="Environ. Microbiol.">
        <title>Microbiota from the distal guts of lean and obese adolescents exhibit partial functional redundancy besides clear differences in community structure.</title>
        <authorList>
            <person name="Ferrer M."/>
            <person name="Ruiz A."/>
            <person name="Lanza F."/>
            <person name="Haange S.B."/>
            <person name="Oberbach A."/>
            <person name="Till H."/>
            <person name="Bargiela R."/>
            <person name="Campoy C."/>
            <person name="Segura M.T."/>
            <person name="Richter M."/>
            <person name="von Bergen M."/>
            <person name="Seifert J."/>
            <person name="Suarez A."/>
        </authorList>
    </citation>
    <scope>NUCLEOTIDE SEQUENCE</scope>
</reference>
<comment type="caution">
    <text evidence="1">The sequence shown here is derived from an EMBL/GenBank/DDBJ whole genome shotgun (WGS) entry which is preliminary data.</text>
</comment>
<dbReference type="AlphaFoldDB" id="K1RRQ2"/>
<gene>
    <name evidence="1" type="ORF">LEA_20794</name>
</gene>
<evidence type="ECO:0000313" key="1">
    <source>
        <dbReference type="EMBL" id="EKC44140.1"/>
    </source>
</evidence>